<dbReference type="GO" id="GO:0003677">
    <property type="term" value="F:DNA binding"/>
    <property type="evidence" value="ECO:0007669"/>
    <property type="project" value="UniProtKB-KW"/>
</dbReference>
<feature type="binding site" evidence="13">
    <location>
        <position position="7"/>
    </location>
    <ligand>
        <name>Mg(2+)</name>
        <dbReference type="ChEBI" id="CHEBI:18420"/>
        <label>1</label>
    </ligand>
</feature>
<dbReference type="InterPro" id="IPR020563">
    <property type="entry name" value="X-over_junc_endoDNase_Mg_BS"/>
</dbReference>
<keyword evidence="4 13" id="KW-0479">Metal-binding</keyword>
<dbReference type="STRING" id="1618443.UV73_C0004G0168"/>
<evidence type="ECO:0000256" key="7">
    <source>
        <dbReference type="ARBA" id="ARBA00022801"/>
    </source>
</evidence>
<evidence type="ECO:0000256" key="14">
    <source>
        <dbReference type="NCBIfam" id="TIGR00228"/>
    </source>
</evidence>
<evidence type="ECO:0000313" key="15">
    <source>
        <dbReference type="EMBL" id="KKS98026.1"/>
    </source>
</evidence>
<organism evidence="15 16">
    <name type="scientific">Candidatus Gottesmanbacteria bacterium GW2011_GWA2_43_14</name>
    <dbReference type="NCBI Taxonomy" id="1618443"/>
    <lineage>
        <taxon>Bacteria</taxon>
        <taxon>Candidatus Gottesmaniibacteriota</taxon>
    </lineage>
</organism>
<dbReference type="HAMAP" id="MF_00034">
    <property type="entry name" value="RuvC"/>
    <property type="match status" value="1"/>
</dbReference>
<dbReference type="GO" id="GO:0000287">
    <property type="term" value="F:magnesium ion binding"/>
    <property type="evidence" value="ECO:0007669"/>
    <property type="project" value="UniProtKB-UniRule"/>
</dbReference>
<dbReference type="PRINTS" id="PR00696">
    <property type="entry name" value="RSOLVASERUVC"/>
</dbReference>
<gene>
    <name evidence="13 15" type="primary">ruvC</name>
    <name evidence="15" type="ORF">UV73_C0004G0168</name>
</gene>
<evidence type="ECO:0000256" key="13">
    <source>
        <dbReference type="HAMAP-Rule" id="MF_00034"/>
    </source>
</evidence>
<protein>
    <recommendedName>
        <fullName evidence="13 14">Crossover junction endodeoxyribonuclease RuvC</fullName>
        <ecNumber evidence="13 14">3.1.21.10</ecNumber>
    </recommendedName>
    <alternativeName>
        <fullName evidence="13">Holliday junction nuclease RuvC</fullName>
    </alternativeName>
    <alternativeName>
        <fullName evidence="13">Holliday junction resolvase RuvC</fullName>
    </alternativeName>
</protein>
<keyword evidence="5 13" id="KW-0255">Endonuclease</keyword>
<dbReference type="NCBIfam" id="NF000711">
    <property type="entry name" value="PRK00039.2-1"/>
    <property type="match status" value="1"/>
</dbReference>
<name>A0A0G1FSM8_9BACT</name>
<evidence type="ECO:0000256" key="11">
    <source>
        <dbReference type="ARBA" id="ARBA00023204"/>
    </source>
</evidence>
<dbReference type="PANTHER" id="PTHR30194">
    <property type="entry name" value="CROSSOVER JUNCTION ENDODEOXYRIBONUCLEASE RUVC"/>
    <property type="match status" value="1"/>
</dbReference>
<reference evidence="15 16" key="1">
    <citation type="journal article" date="2015" name="Nature">
        <title>rRNA introns, odd ribosomes, and small enigmatic genomes across a large radiation of phyla.</title>
        <authorList>
            <person name="Brown C.T."/>
            <person name="Hug L.A."/>
            <person name="Thomas B.C."/>
            <person name="Sharon I."/>
            <person name="Castelle C.J."/>
            <person name="Singh A."/>
            <person name="Wilkins M.J."/>
            <person name="Williams K.H."/>
            <person name="Banfield J.F."/>
        </authorList>
    </citation>
    <scope>NUCLEOTIDE SEQUENCE [LARGE SCALE GENOMIC DNA]</scope>
</reference>
<evidence type="ECO:0000256" key="10">
    <source>
        <dbReference type="ARBA" id="ARBA00023172"/>
    </source>
</evidence>
<dbReference type="NCBIfam" id="TIGR00228">
    <property type="entry name" value="ruvC"/>
    <property type="match status" value="1"/>
</dbReference>
<evidence type="ECO:0000256" key="12">
    <source>
        <dbReference type="ARBA" id="ARBA00029354"/>
    </source>
</evidence>
<proteinExistence type="inferred from homology"/>
<evidence type="ECO:0000256" key="9">
    <source>
        <dbReference type="ARBA" id="ARBA00023125"/>
    </source>
</evidence>
<dbReference type="PANTHER" id="PTHR30194:SF3">
    <property type="entry name" value="CROSSOVER JUNCTION ENDODEOXYRIBONUCLEASE RUVC"/>
    <property type="match status" value="1"/>
</dbReference>
<keyword evidence="9 13" id="KW-0238">DNA-binding</keyword>
<dbReference type="InterPro" id="IPR012337">
    <property type="entry name" value="RNaseH-like_sf"/>
</dbReference>
<dbReference type="Proteomes" id="UP000034894">
    <property type="component" value="Unassembled WGS sequence"/>
</dbReference>
<feature type="binding site" evidence="13">
    <location>
        <position position="140"/>
    </location>
    <ligand>
        <name>Mg(2+)</name>
        <dbReference type="ChEBI" id="CHEBI:18420"/>
        <label>1</label>
    </ligand>
</feature>
<evidence type="ECO:0000256" key="8">
    <source>
        <dbReference type="ARBA" id="ARBA00022842"/>
    </source>
</evidence>
<dbReference type="AlphaFoldDB" id="A0A0G1FSM8"/>
<dbReference type="EMBL" id="LCFP01000004">
    <property type="protein sequence ID" value="KKS98026.1"/>
    <property type="molecule type" value="Genomic_DNA"/>
</dbReference>
<feature type="active site" evidence="13">
    <location>
        <position position="140"/>
    </location>
</feature>
<feature type="active site" evidence="13">
    <location>
        <position position="67"/>
    </location>
</feature>
<keyword evidence="11 13" id="KW-0234">DNA repair</keyword>
<dbReference type="Gene3D" id="3.30.420.10">
    <property type="entry name" value="Ribonuclease H-like superfamily/Ribonuclease H"/>
    <property type="match status" value="1"/>
</dbReference>
<comment type="subcellular location">
    <subcellularLocation>
        <location evidence="13">Cytoplasm</location>
    </subcellularLocation>
</comment>
<dbReference type="InterPro" id="IPR036397">
    <property type="entry name" value="RNaseH_sf"/>
</dbReference>
<dbReference type="PROSITE" id="PS01321">
    <property type="entry name" value="RUVC"/>
    <property type="match status" value="1"/>
</dbReference>
<keyword evidence="10 13" id="KW-0233">DNA recombination</keyword>
<keyword evidence="2 13" id="KW-0963">Cytoplasm</keyword>
<dbReference type="SUPFAM" id="SSF53098">
    <property type="entry name" value="Ribonuclease H-like"/>
    <property type="match status" value="1"/>
</dbReference>
<comment type="subunit">
    <text evidence="13">Homodimer which binds Holliday junction (HJ) DNA. The HJ becomes 2-fold symmetrical on binding to RuvC with unstacked arms; it has a different conformation from HJ DNA in complex with RuvA. In the full resolvosome a probable DNA-RuvA(4)-RuvB(12)-RuvC(2) complex forms which resolves the HJ.</text>
</comment>
<dbReference type="GO" id="GO:0006281">
    <property type="term" value="P:DNA repair"/>
    <property type="evidence" value="ECO:0007669"/>
    <property type="project" value="UniProtKB-UniRule"/>
</dbReference>
<comment type="function">
    <text evidence="13">The RuvA-RuvB-RuvC complex processes Holliday junction (HJ) DNA during genetic recombination and DNA repair. Endonuclease that resolves HJ intermediates. Cleaves cruciform DNA by making single-stranded nicks across the HJ at symmetrical positions within the homologous arms, yielding a 5'-phosphate and a 3'-hydroxyl group; requires a central core of homology in the junction. The consensus cleavage sequence is 5'-(A/T)TT(C/G)-3'. Cleavage occurs on the 3'-side of the TT dinucleotide at the point of strand exchange. HJ branch migration catalyzed by RuvA-RuvB allows RuvC to scan DNA until it finds its consensus sequence, where it cleaves and resolves the cruciform DNA.</text>
</comment>
<comment type="similarity">
    <text evidence="1 13">Belongs to the RuvC family.</text>
</comment>
<evidence type="ECO:0000256" key="2">
    <source>
        <dbReference type="ARBA" id="ARBA00022490"/>
    </source>
</evidence>
<evidence type="ECO:0000256" key="5">
    <source>
        <dbReference type="ARBA" id="ARBA00022759"/>
    </source>
</evidence>
<accession>A0A0G1FSM8</accession>
<evidence type="ECO:0000256" key="1">
    <source>
        <dbReference type="ARBA" id="ARBA00009518"/>
    </source>
</evidence>
<evidence type="ECO:0000256" key="3">
    <source>
        <dbReference type="ARBA" id="ARBA00022722"/>
    </source>
</evidence>
<dbReference type="GO" id="GO:0008821">
    <property type="term" value="F:crossover junction DNA endonuclease activity"/>
    <property type="evidence" value="ECO:0007669"/>
    <property type="project" value="UniProtKB-UniRule"/>
</dbReference>
<dbReference type="GO" id="GO:0048476">
    <property type="term" value="C:Holliday junction resolvase complex"/>
    <property type="evidence" value="ECO:0007669"/>
    <property type="project" value="UniProtKB-UniRule"/>
</dbReference>
<dbReference type="GO" id="GO:0005737">
    <property type="term" value="C:cytoplasm"/>
    <property type="evidence" value="ECO:0007669"/>
    <property type="project" value="UniProtKB-SubCell"/>
</dbReference>
<comment type="catalytic activity">
    <reaction evidence="12 13">
        <text>Endonucleolytic cleavage at a junction such as a reciprocal single-stranded crossover between two homologous DNA duplexes (Holliday junction).</text>
        <dbReference type="EC" id="3.1.21.10"/>
    </reaction>
</comment>
<keyword evidence="6 13" id="KW-0227">DNA damage</keyword>
<keyword evidence="8 13" id="KW-0460">Magnesium</keyword>
<feature type="active site" evidence="13">
    <location>
        <position position="7"/>
    </location>
</feature>
<comment type="cofactor">
    <cofactor evidence="13">
        <name>Mg(2+)</name>
        <dbReference type="ChEBI" id="CHEBI:18420"/>
    </cofactor>
    <text evidence="13">Binds 2 Mg(2+) ion per subunit.</text>
</comment>
<evidence type="ECO:0000313" key="16">
    <source>
        <dbReference type="Proteomes" id="UP000034894"/>
    </source>
</evidence>
<keyword evidence="7 13" id="KW-0378">Hydrolase</keyword>
<sequence>MRVMGIDPGIAITGIAFIDEVRGINSLAYCQAIETDSHQPTAKRLSFIYNQIKSLITKYNPVTAALESLFFNTNAKTALTVGQARGVIQLAIENESLPISEYSPLEVKMAITGYGRADKNQIQHMVKNILKLQEILSPDDVADAAAIALTHCFSHKLRDFKKGILNSKMSSL</sequence>
<dbReference type="FunFam" id="3.30.420.10:FF:000002">
    <property type="entry name" value="Crossover junction endodeoxyribonuclease RuvC"/>
    <property type="match status" value="1"/>
</dbReference>
<dbReference type="InterPro" id="IPR002176">
    <property type="entry name" value="X-over_junc_endoDNase_RuvC"/>
</dbReference>
<comment type="caution">
    <text evidence="15">The sequence shown here is derived from an EMBL/GenBank/DDBJ whole genome shotgun (WGS) entry which is preliminary data.</text>
</comment>
<keyword evidence="3 13" id="KW-0540">Nuclease</keyword>
<dbReference type="PATRIC" id="fig|1618443.3.peg.828"/>
<dbReference type="EC" id="3.1.21.10" evidence="13 14"/>
<dbReference type="GO" id="GO:0006310">
    <property type="term" value="P:DNA recombination"/>
    <property type="evidence" value="ECO:0007669"/>
    <property type="project" value="UniProtKB-UniRule"/>
</dbReference>
<dbReference type="Pfam" id="PF02075">
    <property type="entry name" value="RuvC"/>
    <property type="match status" value="1"/>
</dbReference>
<feature type="binding site" evidence="13">
    <location>
        <position position="67"/>
    </location>
    <ligand>
        <name>Mg(2+)</name>
        <dbReference type="ChEBI" id="CHEBI:18420"/>
        <label>2</label>
    </ligand>
</feature>
<evidence type="ECO:0000256" key="6">
    <source>
        <dbReference type="ARBA" id="ARBA00022763"/>
    </source>
</evidence>
<dbReference type="CDD" id="cd16962">
    <property type="entry name" value="RuvC"/>
    <property type="match status" value="1"/>
</dbReference>
<evidence type="ECO:0000256" key="4">
    <source>
        <dbReference type="ARBA" id="ARBA00022723"/>
    </source>
</evidence>